<dbReference type="PANTHER" id="PTHR30126">
    <property type="entry name" value="HTH-TYPE TRANSCRIPTIONAL REGULATOR"/>
    <property type="match status" value="1"/>
</dbReference>
<protein>
    <submittedName>
        <fullName evidence="6">HTH-type transcriptional regulator CysB</fullName>
    </submittedName>
</protein>
<feature type="domain" description="HTH lysR-type" evidence="5">
    <location>
        <begin position="1"/>
        <end position="59"/>
    </location>
</feature>
<dbReference type="Proteomes" id="UP001165395">
    <property type="component" value="Unassembled WGS sequence"/>
</dbReference>
<organism evidence="6 7">
    <name type="scientific">Leeia speluncae</name>
    <dbReference type="NCBI Taxonomy" id="2884804"/>
    <lineage>
        <taxon>Bacteria</taxon>
        <taxon>Pseudomonadati</taxon>
        <taxon>Pseudomonadota</taxon>
        <taxon>Betaproteobacteria</taxon>
        <taxon>Neisseriales</taxon>
        <taxon>Leeiaceae</taxon>
        <taxon>Leeia</taxon>
    </lineage>
</organism>
<dbReference type="CDD" id="cd00090">
    <property type="entry name" value="HTH_ARSR"/>
    <property type="match status" value="1"/>
</dbReference>
<dbReference type="SUPFAM" id="SSF46785">
    <property type="entry name" value="Winged helix' DNA-binding domain"/>
    <property type="match status" value="1"/>
</dbReference>
<evidence type="ECO:0000313" key="7">
    <source>
        <dbReference type="Proteomes" id="UP001165395"/>
    </source>
</evidence>
<dbReference type="NCBIfam" id="NF009326">
    <property type="entry name" value="PRK12681.1"/>
    <property type="match status" value="1"/>
</dbReference>
<evidence type="ECO:0000313" key="6">
    <source>
        <dbReference type="EMBL" id="MCB6185022.1"/>
    </source>
</evidence>
<keyword evidence="7" id="KW-1185">Reference proteome</keyword>
<dbReference type="PROSITE" id="PS50931">
    <property type="entry name" value="HTH_LYSR"/>
    <property type="match status" value="1"/>
</dbReference>
<accession>A0ABS8DA33</accession>
<keyword evidence="3" id="KW-0238">DNA-binding</keyword>
<dbReference type="PRINTS" id="PR00039">
    <property type="entry name" value="HTHLYSR"/>
</dbReference>
<comment type="similarity">
    <text evidence="1">Belongs to the LysR transcriptional regulatory family.</text>
</comment>
<proteinExistence type="inferred from homology"/>
<dbReference type="Pfam" id="PF00126">
    <property type="entry name" value="HTH_1"/>
    <property type="match status" value="1"/>
</dbReference>
<evidence type="ECO:0000259" key="5">
    <source>
        <dbReference type="PROSITE" id="PS50931"/>
    </source>
</evidence>
<reference evidence="6" key="1">
    <citation type="submission" date="2021-10" db="EMBL/GenBank/DDBJ databases">
        <title>The complete genome sequence of Leeia sp. TBRC 13508.</title>
        <authorList>
            <person name="Charoenyingcharoen P."/>
            <person name="Yukphan P."/>
        </authorList>
    </citation>
    <scope>NUCLEOTIDE SEQUENCE</scope>
    <source>
        <strain evidence="6">TBRC 13508</strain>
    </source>
</reference>
<comment type="caution">
    <text evidence="6">The sequence shown here is derived from an EMBL/GenBank/DDBJ whole genome shotgun (WGS) entry which is preliminary data.</text>
</comment>
<dbReference type="InterPro" id="IPR037423">
    <property type="entry name" value="CysB_PBP2"/>
</dbReference>
<dbReference type="Gene3D" id="1.10.10.10">
    <property type="entry name" value="Winged helix-like DNA-binding domain superfamily/Winged helix DNA-binding domain"/>
    <property type="match status" value="1"/>
</dbReference>
<evidence type="ECO:0000256" key="4">
    <source>
        <dbReference type="ARBA" id="ARBA00023163"/>
    </source>
</evidence>
<dbReference type="RefSeq" id="WP_227181846.1">
    <property type="nucleotide sequence ID" value="NZ_JAJBZT010000011.1"/>
</dbReference>
<gene>
    <name evidence="6" type="primary">cysB</name>
    <name evidence="6" type="ORF">LIN78_15855</name>
</gene>
<sequence length="309" mass="34244">MKLQQLRYLVEVAKQGLNVSDAAEKLHTSQPGISKQVRLLEDELGVDVFIRHGKRVVGITKPGKAVLEISERILREAANLKRVGDEFSSQSAGSLTVATTHTQARYALPKVIQPFLKQYPNVSLSIKQGSPTQICEMVLSGEADLAIATEGIDQFRELVMLPCYQWNRSVIVPDGHRLLDFSEVTLQDIGKYPLVTYDFAFSGRSKMQRTFESAGIEPNVVLTAIDADVIKTYVSLGLGVGIVATMAFEPAKDIGLKAIDASHLFEPSTTRIGFRKDTYLRGFAYDFIQLFAPHLTREAIESQITRAEE</sequence>
<dbReference type="InterPro" id="IPR036388">
    <property type="entry name" value="WH-like_DNA-bd_sf"/>
</dbReference>
<keyword evidence="2" id="KW-0805">Transcription regulation</keyword>
<dbReference type="SUPFAM" id="SSF53850">
    <property type="entry name" value="Periplasmic binding protein-like II"/>
    <property type="match status" value="1"/>
</dbReference>
<dbReference type="InterPro" id="IPR005119">
    <property type="entry name" value="LysR_subst-bd"/>
</dbReference>
<name>A0ABS8DA33_9NEIS</name>
<dbReference type="Gene3D" id="3.40.190.10">
    <property type="entry name" value="Periplasmic binding protein-like II"/>
    <property type="match status" value="2"/>
</dbReference>
<dbReference type="EMBL" id="JAJBZT010000011">
    <property type="protein sequence ID" value="MCB6185022.1"/>
    <property type="molecule type" value="Genomic_DNA"/>
</dbReference>
<evidence type="ECO:0000256" key="3">
    <source>
        <dbReference type="ARBA" id="ARBA00023125"/>
    </source>
</evidence>
<dbReference type="InterPro" id="IPR000847">
    <property type="entry name" value="LysR_HTH_N"/>
</dbReference>
<evidence type="ECO:0000256" key="1">
    <source>
        <dbReference type="ARBA" id="ARBA00009437"/>
    </source>
</evidence>
<evidence type="ECO:0000256" key="2">
    <source>
        <dbReference type="ARBA" id="ARBA00023015"/>
    </source>
</evidence>
<dbReference type="InterPro" id="IPR011991">
    <property type="entry name" value="ArsR-like_HTH"/>
</dbReference>
<keyword evidence="4" id="KW-0804">Transcription</keyword>
<dbReference type="Pfam" id="PF03466">
    <property type="entry name" value="LysR_substrate"/>
    <property type="match status" value="1"/>
</dbReference>
<dbReference type="PANTHER" id="PTHR30126:SF6">
    <property type="entry name" value="HTH-TYPE TRANSCRIPTIONAL REGULATOR CYSB-RELATED"/>
    <property type="match status" value="1"/>
</dbReference>
<dbReference type="InterPro" id="IPR036390">
    <property type="entry name" value="WH_DNA-bd_sf"/>
</dbReference>
<dbReference type="NCBIfam" id="NF009327">
    <property type="entry name" value="PRK12684.1"/>
    <property type="match status" value="1"/>
</dbReference>
<dbReference type="CDD" id="cd08413">
    <property type="entry name" value="PBP2_CysB_like"/>
    <property type="match status" value="1"/>
</dbReference>